<accession>L5MG05</accession>
<dbReference type="EMBL" id="KB100650">
    <property type="protein sequence ID" value="ELK37321.1"/>
    <property type="molecule type" value="Genomic_DNA"/>
</dbReference>
<gene>
    <name evidence="2" type="ORF">MDA_GLEAN10002126</name>
</gene>
<name>L5MG05_MYODS</name>
<dbReference type="Proteomes" id="UP000010556">
    <property type="component" value="Unassembled WGS sequence"/>
</dbReference>
<dbReference type="AlphaFoldDB" id="L5MG05"/>
<feature type="region of interest" description="Disordered" evidence="1">
    <location>
        <begin position="1"/>
        <end position="46"/>
    </location>
</feature>
<evidence type="ECO:0000256" key="1">
    <source>
        <dbReference type="SAM" id="MobiDB-lite"/>
    </source>
</evidence>
<evidence type="ECO:0000313" key="2">
    <source>
        <dbReference type="EMBL" id="ELK37321.1"/>
    </source>
</evidence>
<sequence>MGETLGRDKPKQKERQRFDNGQENLELRIPKQGEVEKPSGVIGAGSHRSHPLMALGTGSRCEQLLWCRLWVQVRPALAVGASGGFNTSSR</sequence>
<organism evidence="2 3">
    <name type="scientific">Myotis davidii</name>
    <name type="common">David's myotis</name>
    <dbReference type="NCBI Taxonomy" id="225400"/>
    <lineage>
        <taxon>Eukaryota</taxon>
        <taxon>Metazoa</taxon>
        <taxon>Chordata</taxon>
        <taxon>Craniata</taxon>
        <taxon>Vertebrata</taxon>
        <taxon>Euteleostomi</taxon>
        <taxon>Mammalia</taxon>
        <taxon>Eutheria</taxon>
        <taxon>Laurasiatheria</taxon>
        <taxon>Chiroptera</taxon>
        <taxon>Yangochiroptera</taxon>
        <taxon>Vespertilionidae</taxon>
        <taxon>Myotis</taxon>
    </lineage>
</organism>
<keyword evidence="3" id="KW-1185">Reference proteome</keyword>
<evidence type="ECO:0000313" key="3">
    <source>
        <dbReference type="Proteomes" id="UP000010556"/>
    </source>
</evidence>
<protein>
    <submittedName>
        <fullName evidence="2">Uncharacterized protein</fullName>
    </submittedName>
</protein>
<feature type="compositionally biased region" description="Basic and acidic residues" evidence="1">
    <location>
        <begin position="1"/>
        <end position="37"/>
    </location>
</feature>
<reference evidence="3" key="1">
    <citation type="journal article" date="2013" name="Science">
        <title>Comparative analysis of bat genomes provides insight into the evolution of flight and immunity.</title>
        <authorList>
            <person name="Zhang G."/>
            <person name="Cowled C."/>
            <person name="Shi Z."/>
            <person name="Huang Z."/>
            <person name="Bishop-Lilly K.A."/>
            <person name="Fang X."/>
            <person name="Wynne J.W."/>
            <person name="Xiong Z."/>
            <person name="Baker M.L."/>
            <person name="Zhao W."/>
            <person name="Tachedjian M."/>
            <person name="Zhu Y."/>
            <person name="Zhou P."/>
            <person name="Jiang X."/>
            <person name="Ng J."/>
            <person name="Yang L."/>
            <person name="Wu L."/>
            <person name="Xiao J."/>
            <person name="Feng Y."/>
            <person name="Chen Y."/>
            <person name="Sun X."/>
            <person name="Zhang Y."/>
            <person name="Marsh G.A."/>
            <person name="Crameri G."/>
            <person name="Broder C.C."/>
            <person name="Frey K.G."/>
            <person name="Wang L.F."/>
            <person name="Wang J."/>
        </authorList>
    </citation>
    <scope>NUCLEOTIDE SEQUENCE [LARGE SCALE GENOMIC DNA]</scope>
</reference>
<proteinExistence type="predicted"/>